<evidence type="ECO:0000313" key="2">
    <source>
        <dbReference type="Proteomes" id="UP001356427"/>
    </source>
</evidence>
<evidence type="ECO:0000313" key="1">
    <source>
        <dbReference type="EMBL" id="KAK6290926.1"/>
    </source>
</evidence>
<organism evidence="1 2">
    <name type="scientific">Coregonus suidteri</name>
    <dbReference type="NCBI Taxonomy" id="861788"/>
    <lineage>
        <taxon>Eukaryota</taxon>
        <taxon>Metazoa</taxon>
        <taxon>Chordata</taxon>
        <taxon>Craniata</taxon>
        <taxon>Vertebrata</taxon>
        <taxon>Euteleostomi</taxon>
        <taxon>Actinopterygii</taxon>
        <taxon>Neopterygii</taxon>
        <taxon>Teleostei</taxon>
        <taxon>Protacanthopterygii</taxon>
        <taxon>Salmoniformes</taxon>
        <taxon>Salmonidae</taxon>
        <taxon>Coregoninae</taxon>
        <taxon>Coregonus</taxon>
    </lineage>
</organism>
<protein>
    <submittedName>
        <fullName evidence="1">Uncharacterized protein</fullName>
    </submittedName>
</protein>
<gene>
    <name evidence="1" type="ORF">J4Q44_G00386720</name>
</gene>
<comment type="caution">
    <text evidence="1">The sequence shown here is derived from an EMBL/GenBank/DDBJ whole genome shotgun (WGS) entry which is preliminary data.</text>
</comment>
<sequence length="100" mass="11452">MCSRRCPRAVAAPRAKLLCVVSSCTGRIKIIQPSEFQLWQCPNYVTCRLVSSSRPPELCMWMRGDGSDKYSVLEWEELMEVYLEKRGYTGSGNEMRIPSQ</sequence>
<dbReference type="Proteomes" id="UP001356427">
    <property type="component" value="Unassembled WGS sequence"/>
</dbReference>
<dbReference type="EMBL" id="JAGTTL010000157">
    <property type="protein sequence ID" value="KAK6290926.1"/>
    <property type="molecule type" value="Genomic_DNA"/>
</dbReference>
<name>A0AAN8KLC3_9TELE</name>
<dbReference type="AlphaFoldDB" id="A0AAN8KLC3"/>
<accession>A0AAN8KLC3</accession>
<reference evidence="1 2" key="1">
    <citation type="submission" date="2021-04" db="EMBL/GenBank/DDBJ databases">
        <authorList>
            <person name="De Guttry C."/>
            <person name="Zahm M."/>
            <person name="Klopp C."/>
            <person name="Cabau C."/>
            <person name="Louis A."/>
            <person name="Berthelot C."/>
            <person name="Parey E."/>
            <person name="Roest Crollius H."/>
            <person name="Montfort J."/>
            <person name="Robinson-Rechavi M."/>
            <person name="Bucao C."/>
            <person name="Bouchez O."/>
            <person name="Gislard M."/>
            <person name="Lluch J."/>
            <person name="Milhes M."/>
            <person name="Lampietro C."/>
            <person name="Lopez Roques C."/>
            <person name="Donnadieu C."/>
            <person name="Braasch I."/>
            <person name="Desvignes T."/>
            <person name="Postlethwait J."/>
            <person name="Bobe J."/>
            <person name="Wedekind C."/>
            <person name="Guiguen Y."/>
        </authorList>
    </citation>
    <scope>NUCLEOTIDE SEQUENCE [LARGE SCALE GENOMIC DNA]</scope>
    <source>
        <strain evidence="1">Cs_M1</strain>
        <tissue evidence="1">Blood</tissue>
    </source>
</reference>
<proteinExistence type="predicted"/>
<keyword evidence="2" id="KW-1185">Reference proteome</keyword>